<keyword evidence="2" id="KW-1185">Reference proteome</keyword>
<dbReference type="EMBL" id="CABVQD010000003">
    <property type="protein sequence ID" value="VWB34528.1"/>
    <property type="molecule type" value="Genomic_DNA"/>
</dbReference>
<dbReference type="Proteomes" id="UP000494330">
    <property type="component" value="Unassembled WGS sequence"/>
</dbReference>
<dbReference type="AlphaFoldDB" id="A0A6J5DNI9"/>
<sequence length="287" mass="32706">MGEAWFMGESRRTCAELQDDLQSIDIARLDTPLEEIVIGTTSFGPLDEWRQWYHYLLVQLMPRCHERQQHALLEWLIAAFVSQHPGRISSEPYPGYRRDVLDTLGQSLMDPGCWPSGALDPAACFNRHPDRQSGTGDWFNASGKFSSSMFLCVKYLETPEIRPWLTSVLAIDDPLWRAQLMIWFVGADDMLRGRVRQPSGFSPLDYPRIDWQGARYLSGSTDRDATPLEFVPSANRDAAVDTLRAVMTEATFLDWLQSLGRHDHVESELADLPYRFYSRYGASNPPG</sequence>
<organism evidence="1 2">
    <name type="scientific">Burkholderia paludis</name>
    <dbReference type="NCBI Taxonomy" id="1506587"/>
    <lineage>
        <taxon>Bacteria</taxon>
        <taxon>Pseudomonadati</taxon>
        <taxon>Pseudomonadota</taxon>
        <taxon>Betaproteobacteria</taxon>
        <taxon>Burkholderiales</taxon>
        <taxon>Burkholderiaceae</taxon>
        <taxon>Burkholderia</taxon>
        <taxon>Burkholderia cepacia complex</taxon>
    </lineage>
</organism>
<name>A0A6J5DNI9_9BURK</name>
<protein>
    <submittedName>
        <fullName evidence="1">Uncharacterized protein</fullName>
    </submittedName>
</protein>
<evidence type="ECO:0000313" key="1">
    <source>
        <dbReference type="EMBL" id="VWB34528.1"/>
    </source>
</evidence>
<proteinExistence type="predicted"/>
<gene>
    <name evidence="1" type="ORF">BPA30113_01365</name>
</gene>
<accession>A0A6J5DNI9</accession>
<evidence type="ECO:0000313" key="2">
    <source>
        <dbReference type="Proteomes" id="UP000494330"/>
    </source>
</evidence>
<reference evidence="1 2" key="1">
    <citation type="submission" date="2019-09" db="EMBL/GenBank/DDBJ databases">
        <authorList>
            <person name="Depoorter E."/>
        </authorList>
    </citation>
    <scope>NUCLEOTIDE SEQUENCE [LARGE SCALE GENOMIC DNA]</scope>
    <source>
        <strain evidence="1">LMG 30113</strain>
    </source>
</reference>
<dbReference type="RefSeq" id="WP_034198012.1">
    <property type="nucleotide sequence ID" value="NZ_CABVQD010000003.1"/>
</dbReference>